<dbReference type="Proteomes" id="UP000198242">
    <property type="component" value="Chromosome I"/>
</dbReference>
<dbReference type="InterPro" id="IPR011748">
    <property type="entry name" value="Unchr_phage_tail-like"/>
</dbReference>
<dbReference type="RefSeq" id="WP_231935183.1">
    <property type="nucleotide sequence ID" value="NZ_LT607411.1"/>
</dbReference>
<evidence type="ECO:0000313" key="2">
    <source>
        <dbReference type="Proteomes" id="UP000198242"/>
    </source>
</evidence>
<proteinExistence type="predicted"/>
<sequence length="174" mass="18845">MRGSVPGLVSPHPIGQQLPAMYLEDDFAQRFTAGLDEVLAPILLTLDCLDAYFDLELAPADFLDWLAGWVAAPVDGDRPPDVRRDLVRHAVEVHRWRGTARGVELALRVATGAEVEVTDSGGVTCSATPTDRPPPDETPQVRVRIHGDVDEALVRQVLASGVPAHVQVTLETQT</sequence>
<organism evidence="1 2">
    <name type="scientific">Micromonospora viridifaciens</name>
    <dbReference type="NCBI Taxonomy" id="1881"/>
    <lineage>
        <taxon>Bacteria</taxon>
        <taxon>Bacillati</taxon>
        <taxon>Actinomycetota</taxon>
        <taxon>Actinomycetes</taxon>
        <taxon>Micromonosporales</taxon>
        <taxon>Micromonosporaceae</taxon>
        <taxon>Micromonospora</taxon>
    </lineage>
</organism>
<reference evidence="2" key="1">
    <citation type="submission" date="2016-06" db="EMBL/GenBank/DDBJ databases">
        <authorList>
            <person name="Varghese N."/>
            <person name="Submissions Spin"/>
        </authorList>
    </citation>
    <scope>NUCLEOTIDE SEQUENCE [LARGE SCALE GENOMIC DNA]</scope>
    <source>
        <strain evidence="2">DSM 43909</strain>
    </source>
</reference>
<dbReference type="EMBL" id="LT607411">
    <property type="protein sequence ID" value="SCF02933.1"/>
    <property type="molecule type" value="Genomic_DNA"/>
</dbReference>
<evidence type="ECO:0000313" key="1">
    <source>
        <dbReference type="EMBL" id="SCF02933.1"/>
    </source>
</evidence>
<protein>
    <submittedName>
        <fullName evidence="1">Phage tail protein domain-containing protein</fullName>
    </submittedName>
</protein>
<accession>A0A1C4X391</accession>
<dbReference type="AlphaFoldDB" id="A0A1C4X391"/>
<dbReference type="InterPro" id="IPR006521">
    <property type="entry name" value="Tail_protein_I"/>
</dbReference>
<name>A0A1C4X391_MICVI</name>
<gene>
    <name evidence="1" type="ORF">GA0074695_2973</name>
</gene>
<dbReference type="NCBIfam" id="TIGR02242">
    <property type="entry name" value="tail_TIGR02242"/>
    <property type="match status" value="1"/>
</dbReference>
<keyword evidence="2" id="KW-1185">Reference proteome</keyword>
<dbReference type="Pfam" id="PF09684">
    <property type="entry name" value="Tail_P2_I"/>
    <property type="match status" value="1"/>
</dbReference>